<dbReference type="GO" id="GO:0005536">
    <property type="term" value="F:D-glucose binding"/>
    <property type="evidence" value="ECO:0007669"/>
    <property type="project" value="InterPro"/>
</dbReference>
<evidence type="ECO:0000256" key="1">
    <source>
        <dbReference type="ARBA" id="ARBA00022679"/>
    </source>
</evidence>
<dbReference type="GO" id="GO:0004340">
    <property type="term" value="F:glucokinase activity"/>
    <property type="evidence" value="ECO:0007669"/>
    <property type="project" value="UniProtKB-EC"/>
</dbReference>
<dbReference type="CDD" id="cd24008">
    <property type="entry name" value="ASKHA_NBD_GLK"/>
    <property type="match status" value="1"/>
</dbReference>
<dbReference type="GO" id="GO:0006096">
    <property type="term" value="P:glycolytic process"/>
    <property type="evidence" value="ECO:0007669"/>
    <property type="project" value="InterPro"/>
</dbReference>
<sequence length="313" mass="31756">MFLAADIGGTKTLIAVGDEGGVRFRRRFLNDDHPGVAALVAAFLRETAAAGLPAAFEGACLALAGPVAPGGDRARLTNRPWEIDAGQLSRTLPLGPVRLVNDFIASAAGIAALGVEETLVLQEGEPCPGSPRLVLGPGTGLGVAAWLDGGGALASEAGHIGFAPANREQRDLLAHLAQAHSRVTVEHIVSGPGLARCHQFCGGDAAAAPAEISRRALAGDDPPSTQALDLFLAVFGAFAGDMALSFLARGGIFLAGGIVPKILPRLINGPFLAAFNDKAEYAALAAAMPVVAVLSEDLALRGALATACRQASG</sequence>
<dbReference type="InterPro" id="IPR043129">
    <property type="entry name" value="ATPase_NBD"/>
</dbReference>
<dbReference type="Pfam" id="PF02685">
    <property type="entry name" value="Glucokinase"/>
    <property type="match status" value="1"/>
</dbReference>
<dbReference type="PANTHER" id="PTHR47690">
    <property type="entry name" value="GLUCOKINASE"/>
    <property type="match status" value="1"/>
</dbReference>
<dbReference type="Gene3D" id="3.30.420.40">
    <property type="match status" value="1"/>
</dbReference>
<keyword evidence="1 3" id="KW-0808">Transferase</keyword>
<dbReference type="InterPro" id="IPR003836">
    <property type="entry name" value="Glucokinase"/>
</dbReference>
<reference evidence="3" key="1">
    <citation type="submission" date="2016-10" db="EMBL/GenBank/DDBJ databases">
        <title>Sequence of Gallionella enrichment culture.</title>
        <authorList>
            <person name="Poehlein A."/>
            <person name="Muehling M."/>
            <person name="Daniel R."/>
        </authorList>
    </citation>
    <scope>NUCLEOTIDE SEQUENCE</scope>
</reference>
<evidence type="ECO:0000256" key="2">
    <source>
        <dbReference type="ARBA" id="ARBA00022777"/>
    </source>
</evidence>
<dbReference type="InterPro" id="IPR050201">
    <property type="entry name" value="Bacterial_glucokinase"/>
</dbReference>
<dbReference type="GO" id="GO:0005829">
    <property type="term" value="C:cytosol"/>
    <property type="evidence" value="ECO:0007669"/>
    <property type="project" value="TreeGrafter"/>
</dbReference>
<dbReference type="GO" id="GO:0005524">
    <property type="term" value="F:ATP binding"/>
    <property type="evidence" value="ECO:0007669"/>
    <property type="project" value="InterPro"/>
</dbReference>
<accession>A0A1J5S4K6</accession>
<keyword evidence="2 3" id="KW-0418">Kinase</keyword>
<gene>
    <name evidence="3" type="primary">glk_4</name>
    <name evidence="3" type="ORF">GALL_187620</name>
</gene>
<dbReference type="SUPFAM" id="SSF53067">
    <property type="entry name" value="Actin-like ATPase domain"/>
    <property type="match status" value="1"/>
</dbReference>
<dbReference type="EC" id="2.7.1.2" evidence="3"/>
<proteinExistence type="predicted"/>
<name>A0A1J5S4K6_9ZZZZ</name>
<protein>
    <submittedName>
        <fullName evidence="3">Glucokinase</fullName>
        <ecNumber evidence="3">2.7.1.2</ecNumber>
    </submittedName>
</protein>
<comment type="caution">
    <text evidence="3">The sequence shown here is derived from an EMBL/GenBank/DDBJ whole genome shotgun (WGS) entry which is preliminary data.</text>
</comment>
<organism evidence="3">
    <name type="scientific">mine drainage metagenome</name>
    <dbReference type="NCBI Taxonomy" id="410659"/>
    <lineage>
        <taxon>unclassified sequences</taxon>
        <taxon>metagenomes</taxon>
        <taxon>ecological metagenomes</taxon>
    </lineage>
</organism>
<dbReference type="PANTHER" id="PTHR47690:SF1">
    <property type="entry name" value="GLUCOKINASE"/>
    <property type="match status" value="1"/>
</dbReference>
<evidence type="ECO:0000313" key="3">
    <source>
        <dbReference type="EMBL" id="OIQ99180.1"/>
    </source>
</evidence>
<dbReference type="AlphaFoldDB" id="A0A1J5S4K6"/>
<dbReference type="Gene3D" id="3.40.367.20">
    <property type="match status" value="1"/>
</dbReference>
<dbReference type="EMBL" id="MLJW01000109">
    <property type="protein sequence ID" value="OIQ99180.1"/>
    <property type="molecule type" value="Genomic_DNA"/>
</dbReference>